<feature type="compositionally biased region" description="Acidic residues" evidence="1">
    <location>
        <begin position="581"/>
        <end position="606"/>
    </location>
</feature>
<sequence length="614" mass="69974">MGCSRSASKKAKEFEGQMLQLEYFDDFKDDSRLNRRLRRKLNMLVANKNSKRKYNGNAPERRVKNKMEVEEIICSDGVKNKMQVKEIIPVDDVCYDDDENDSDYETCLMEDEQFCTDATTSVQEVGDDVDDSNEYNSDYVNYATYLMEGEKSCNDAPSVDEVGSDCHGCNSSFEECLKDWRGHGKSQTDATSVGDVYDDDDPDYKVFLKYLKKNRNSYVLHVFAGSEMLDPIMYENDYRPQDMFNLETGKTLKSCLVSGKTKVKTTLRGFSNRQNMRTKNSIKDRKSPRTLKKAVETSNREVGKRRKGSVVKRNANAKCSGPVFSRMQGFSNIRSDSDATLFTKDDGKDNVESDGERSYLKFLNDRAIDDGEVVSVGQSGNPLKIDENEKSDSDLEVIAMDKDPNCNEGYTPFVFARPFHECMADEDWMNHGSFAACHSLFRDKLMEILKMPYDPKEYKNLMKEVSCRKPIMRDRILRGVTKSYKSDSIAESYLQRCTELAEKIDLARGDRLRTLNLLRGFFYWLKNLSQEGAFRPWLDPICSEVLPPLESPIDDNATTESNEDDKAPPLESPMDDNATTESDEDDNSTTESDEDDNATIESDEDDKATSESDE</sequence>
<keyword evidence="2" id="KW-1185">Reference proteome</keyword>
<dbReference type="GeneID" id="107421112"/>
<name>A0A6P4AIZ0_ZIZJJ</name>
<accession>A0A6P4AIZ0</accession>
<dbReference type="Proteomes" id="UP001652623">
    <property type="component" value="Chromosome 5"/>
</dbReference>
<dbReference type="RefSeq" id="XP_060672928.1">
    <property type="nucleotide sequence ID" value="XM_060816945.1"/>
</dbReference>
<evidence type="ECO:0000313" key="2">
    <source>
        <dbReference type="Proteomes" id="UP001652623"/>
    </source>
</evidence>
<dbReference type="AlphaFoldDB" id="A0A6P4AIZ0"/>
<protein>
    <submittedName>
        <fullName evidence="3 4">Uncharacterized protein LOC107421112 isoform X1</fullName>
    </submittedName>
</protein>
<dbReference type="PANTHER" id="PTHR34194">
    <property type="entry name" value="F14J8.16 PROTEIN"/>
    <property type="match status" value="1"/>
</dbReference>
<evidence type="ECO:0000313" key="4">
    <source>
        <dbReference type="RefSeq" id="XP_060672928.1"/>
    </source>
</evidence>
<proteinExistence type="predicted"/>
<evidence type="ECO:0000313" key="3">
    <source>
        <dbReference type="RefSeq" id="XP_015885758.3"/>
    </source>
</evidence>
<organism evidence="3">
    <name type="scientific">Ziziphus jujuba</name>
    <name type="common">Chinese jujube</name>
    <name type="synonym">Ziziphus sativa</name>
    <dbReference type="NCBI Taxonomy" id="326968"/>
    <lineage>
        <taxon>Eukaryota</taxon>
        <taxon>Viridiplantae</taxon>
        <taxon>Streptophyta</taxon>
        <taxon>Embryophyta</taxon>
        <taxon>Tracheophyta</taxon>
        <taxon>Spermatophyta</taxon>
        <taxon>Magnoliopsida</taxon>
        <taxon>eudicotyledons</taxon>
        <taxon>Gunneridae</taxon>
        <taxon>Pentapetalae</taxon>
        <taxon>rosids</taxon>
        <taxon>fabids</taxon>
        <taxon>Rosales</taxon>
        <taxon>Rhamnaceae</taxon>
        <taxon>Paliureae</taxon>
        <taxon>Ziziphus</taxon>
    </lineage>
</organism>
<dbReference type="RefSeq" id="XP_015885758.3">
    <property type="nucleotide sequence ID" value="XM_016030272.4"/>
</dbReference>
<dbReference type="PANTHER" id="PTHR34194:SF2">
    <property type="entry name" value="F14J8.16 PROTEIN"/>
    <property type="match status" value="1"/>
</dbReference>
<gene>
    <name evidence="3 4" type="primary">LOC107421112</name>
</gene>
<evidence type="ECO:0000256" key="1">
    <source>
        <dbReference type="SAM" id="MobiDB-lite"/>
    </source>
</evidence>
<feature type="region of interest" description="Disordered" evidence="1">
    <location>
        <begin position="549"/>
        <end position="614"/>
    </location>
</feature>
<reference evidence="3 4" key="1">
    <citation type="submission" date="2025-05" db="UniProtKB">
        <authorList>
            <consortium name="RefSeq"/>
        </authorList>
    </citation>
    <scope>IDENTIFICATION</scope>
    <source>
        <tissue evidence="3 4">Seedling</tissue>
    </source>
</reference>